<gene>
    <name evidence="9" type="ORF">ZHD862_LOCUS23070</name>
</gene>
<evidence type="ECO:0000256" key="4">
    <source>
        <dbReference type="ARBA" id="ARBA00022737"/>
    </source>
</evidence>
<comment type="subcellular location">
    <subcellularLocation>
        <location evidence="2">Endomembrane system</location>
    </subcellularLocation>
    <subcellularLocation>
        <location evidence="1">Membrane</location>
        <topology evidence="1">Single-pass membrane protein</topology>
    </subcellularLocation>
</comment>
<dbReference type="Gene3D" id="4.10.400.10">
    <property type="entry name" value="Low-density Lipoprotein Receptor"/>
    <property type="match status" value="1"/>
</dbReference>
<evidence type="ECO:0000256" key="6">
    <source>
        <dbReference type="ARBA" id="ARBA00023136"/>
    </source>
</evidence>
<evidence type="ECO:0000313" key="10">
    <source>
        <dbReference type="Proteomes" id="UP000663864"/>
    </source>
</evidence>
<dbReference type="Gene3D" id="2.40.128.620">
    <property type="match status" value="1"/>
</dbReference>
<dbReference type="SUPFAM" id="SSF57424">
    <property type="entry name" value="LDL receptor-like module"/>
    <property type="match status" value="1"/>
</dbReference>
<dbReference type="CDD" id="cd00112">
    <property type="entry name" value="LDLa"/>
    <property type="match status" value="1"/>
</dbReference>
<evidence type="ECO:0000256" key="7">
    <source>
        <dbReference type="ARBA" id="ARBA00023157"/>
    </source>
</evidence>
<reference evidence="9" key="1">
    <citation type="submission" date="2021-02" db="EMBL/GenBank/DDBJ databases">
        <authorList>
            <person name="Nowell W R."/>
        </authorList>
    </citation>
    <scope>NUCLEOTIDE SEQUENCE</scope>
</reference>
<keyword evidence="7" id="KW-1015">Disulfide bond</keyword>
<dbReference type="Pfam" id="PF00057">
    <property type="entry name" value="Ldl_recept_a"/>
    <property type="match status" value="1"/>
</dbReference>
<organism evidence="9 10">
    <name type="scientific">Rotaria sordida</name>
    <dbReference type="NCBI Taxonomy" id="392033"/>
    <lineage>
        <taxon>Eukaryota</taxon>
        <taxon>Metazoa</taxon>
        <taxon>Spiralia</taxon>
        <taxon>Gnathifera</taxon>
        <taxon>Rotifera</taxon>
        <taxon>Eurotatoria</taxon>
        <taxon>Bdelloidea</taxon>
        <taxon>Philodinida</taxon>
        <taxon>Philodinidae</taxon>
        <taxon>Rotaria</taxon>
    </lineage>
</organism>
<protein>
    <submittedName>
        <fullName evidence="9">Uncharacterized protein</fullName>
    </submittedName>
</protein>
<dbReference type="Proteomes" id="UP000663864">
    <property type="component" value="Unassembled WGS sequence"/>
</dbReference>
<evidence type="ECO:0000256" key="1">
    <source>
        <dbReference type="ARBA" id="ARBA00004167"/>
    </source>
</evidence>
<evidence type="ECO:0000256" key="5">
    <source>
        <dbReference type="ARBA" id="ARBA00022989"/>
    </source>
</evidence>
<dbReference type="InterPro" id="IPR036055">
    <property type="entry name" value="LDL_receptor-like_sf"/>
</dbReference>
<accession>A0A814WRE4</accession>
<proteinExistence type="predicted"/>
<evidence type="ECO:0000256" key="3">
    <source>
        <dbReference type="ARBA" id="ARBA00022692"/>
    </source>
</evidence>
<comment type="caution">
    <text evidence="8">Lacks conserved residue(s) required for the propagation of feature annotation.</text>
</comment>
<evidence type="ECO:0000256" key="2">
    <source>
        <dbReference type="ARBA" id="ARBA00004308"/>
    </source>
</evidence>
<dbReference type="EMBL" id="CAJNOT010001477">
    <property type="protein sequence ID" value="CAF1205216.1"/>
    <property type="molecule type" value="Genomic_DNA"/>
</dbReference>
<keyword evidence="4" id="KW-0677">Repeat</keyword>
<dbReference type="InterPro" id="IPR050685">
    <property type="entry name" value="LDLR"/>
</dbReference>
<dbReference type="InterPro" id="IPR023415">
    <property type="entry name" value="LDLR_class-A_CS"/>
</dbReference>
<dbReference type="PANTHER" id="PTHR24270">
    <property type="entry name" value="LOW-DENSITY LIPOPROTEIN RECEPTOR-RELATED"/>
    <property type="match status" value="1"/>
</dbReference>
<evidence type="ECO:0000256" key="8">
    <source>
        <dbReference type="PROSITE-ProRule" id="PRU00124"/>
    </source>
</evidence>
<comment type="caution">
    <text evidence="9">The sequence shown here is derived from an EMBL/GenBank/DDBJ whole genome shotgun (WGS) entry which is preliminary data.</text>
</comment>
<dbReference type="AlphaFoldDB" id="A0A814WRE4"/>
<dbReference type="InterPro" id="IPR002172">
    <property type="entry name" value="LDrepeatLR_classA_rpt"/>
</dbReference>
<dbReference type="PROSITE" id="PS01209">
    <property type="entry name" value="LDLRA_1"/>
    <property type="match status" value="1"/>
</dbReference>
<dbReference type="GO" id="GO:0016192">
    <property type="term" value="P:vesicle-mediated transport"/>
    <property type="evidence" value="ECO:0007669"/>
    <property type="project" value="UniProtKB-ARBA"/>
</dbReference>
<name>A0A814WRE4_9BILA</name>
<dbReference type="SMART" id="SM00192">
    <property type="entry name" value="LDLa"/>
    <property type="match status" value="1"/>
</dbReference>
<dbReference type="GO" id="GO:0012505">
    <property type="term" value="C:endomembrane system"/>
    <property type="evidence" value="ECO:0007669"/>
    <property type="project" value="UniProtKB-SubCell"/>
</dbReference>
<evidence type="ECO:0000313" key="9">
    <source>
        <dbReference type="EMBL" id="CAF1205216.1"/>
    </source>
</evidence>
<keyword evidence="6" id="KW-0472">Membrane</keyword>
<dbReference type="PROSITE" id="PS50068">
    <property type="entry name" value="LDLRA_2"/>
    <property type="match status" value="1"/>
</dbReference>
<dbReference type="GO" id="GO:0005886">
    <property type="term" value="C:plasma membrane"/>
    <property type="evidence" value="ECO:0007669"/>
    <property type="project" value="TreeGrafter"/>
</dbReference>
<keyword evidence="3" id="KW-0812">Transmembrane</keyword>
<keyword evidence="5" id="KW-1133">Transmembrane helix</keyword>
<sequence length="92" mass="9911">MCNGVSDCADGSDEHPKHCASICNSNEIQCVNPGNGPLCISKLSMCNRDRDCADGSDEDPSYCNLPVTVPMTTTSFPFTTMATNDESIILRF</sequence>